<comment type="caution">
    <text evidence="11">The sequence shown here is derived from an EMBL/GenBank/DDBJ whole genome shotgun (WGS) entry which is preliminary data.</text>
</comment>
<organism evidence="11 12">
    <name type="scientific">Daphnia sinensis</name>
    <dbReference type="NCBI Taxonomy" id="1820382"/>
    <lineage>
        <taxon>Eukaryota</taxon>
        <taxon>Metazoa</taxon>
        <taxon>Ecdysozoa</taxon>
        <taxon>Arthropoda</taxon>
        <taxon>Crustacea</taxon>
        <taxon>Branchiopoda</taxon>
        <taxon>Diplostraca</taxon>
        <taxon>Cladocera</taxon>
        <taxon>Anomopoda</taxon>
        <taxon>Daphniidae</taxon>
        <taxon>Daphnia</taxon>
        <taxon>Daphnia similis group</taxon>
    </lineage>
</organism>
<keyword evidence="5" id="KW-0769">Symport</keyword>
<keyword evidence="3" id="KW-0813">Transport</keyword>
<sequence>MDWMTLTVGFPCLSLLPLGTFYRDKYYVSDECLACLSEINSKINCEDPNTRPLRRALIFMDILNKDLIPILIHVNQPSIIRSTVELLIWLTVPVSCLIPASFHDMPDDISMPKFIFHEFTQFLYNAKEAFLDPNVTQAIIDHLSFCLKNLLTTRDCESINYLLLLIRNVLYAPERSLNTMETEERICPVRYDTTSDGSHSQQRRLIWVLFAQGFDEILISLLTYSQKGKWVVTIVQLIALLYQGHPAETMQKLLDRTANTTCSSKDNDAGNTSFDVSYISQTTYLVFNFQLLSAADDTGLRFTNRSETSQKYDPSVSMRDDGRNGMNVQRKSKGKEEQKWRGTSHKQRQNEHSKSHHLMKIACNPSEEDVSQLLVEFIPIFLQKGFNALVDELHQKLAQQDVLLHSEKSFFLWLITYFMRFASQLNLDEKYLKKIFVIDLLCHLTWDAIRQTEEFEVKSLQPSLDLKPFLRRMHLGITAISEYLRALDAYCTLAESKQTTDNSRGNEKHSHIFQLRDYLLAINDLRQLFLLRLRLFNPIHQSRRYLCEIIKANHILLLLLQRATEKSASEKSFDISEHLKQFCCRTIMARYGTALKDFKTNSPFVNDCIFTVLHHVGFDLGQVDLLCDPVILRSFSQIWASEFKLCEDWEDLVEYVVQKFLQHYSTKTGCFDEESLSGIHDHMQDQQISFDIETESTSCKNHSFGEAELVELQILKTQLVDSGFQQQLRWIQKSLLVSCSARLGTYFNEEFRNPLACLSFKMRMPCPIIPWTVDEASALNSSLFRLLLHQMGLQTSVAQTVHFPQIPFAWSAETLFRAALFLGPVDSQNVDFDLQRVTKIEPPVPSSFVPSRYIFTALVSMGLAIIYGLKVNLSVAIVVMINSTELMAITESAANGGYLLKNNHSLAYSIRSETPEFACHDPLSESNKIHDVQDGPFAWPENVQGLVLGAYFWGYILTQIPGARIAEKYSAKWVIWSSILINVVFTILTPLAAHISYIAVLVVRFIEGLGAGMSPPAVHVMLTKWVLPQERNLMSSLAYAGMALGTVLSLPFSGMLAAASGWESVFYVQGGLALVWCGLWLFFVYDSPEDHPRIQPEELELFRACSREHGDQRNGEVACDAKLENGNVDFKSLSANIDDKDQSHHKTGGYSNLPVPWRALATSGPFWAIFIAHTCANFGWYMLLVELPTYMKAILRFNISENAGLSAIPYLCLWIFSIIWSNRLDWAKSKGWITTTAVRKLSTAIASIVPAACLVGVSLVGCNRQAAVALMTVGTMFVAGTYCGFLTNHVDIAPNYAGTLMALTNTAATIPGFVVPAFVGHLTHGNQTLGQWKIIFYTTAAVYLVEFIVYTVLGTGEEQPWNTVFQRKRKSSKSQTEGVREREEVEKEPRTG</sequence>
<keyword evidence="6 9" id="KW-1133">Transmembrane helix</keyword>
<evidence type="ECO:0000256" key="5">
    <source>
        <dbReference type="ARBA" id="ARBA00022847"/>
    </source>
</evidence>
<keyword evidence="4 9" id="KW-0812">Transmembrane</keyword>
<gene>
    <name evidence="11" type="ORF">GHT06_009166</name>
</gene>
<dbReference type="Pfam" id="PF04821">
    <property type="entry name" value="TIMELESS"/>
    <property type="match status" value="1"/>
</dbReference>
<evidence type="ECO:0000256" key="4">
    <source>
        <dbReference type="ARBA" id="ARBA00022692"/>
    </source>
</evidence>
<evidence type="ECO:0000259" key="10">
    <source>
        <dbReference type="PROSITE" id="PS50850"/>
    </source>
</evidence>
<feature type="region of interest" description="Disordered" evidence="8">
    <location>
        <begin position="305"/>
        <end position="356"/>
    </location>
</feature>
<evidence type="ECO:0000256" key="1">
    <source>
        <dbReference type="ARBA" id="ARBA00004141"/>
    </source>
</evidence>
<evidence type="ECO:0000256" key="3">
    <source>
        <dbReference type="ARBA" id="ARBA00022448"/>
    </source>
</evidence>
<dbReference type="Gene3D" id="1.20.1250.20">
    <property type="entry name" value="MFS general substrate transporter like domains"/>
    <property type="match status" value="1"/>
</dbReference>
<accession>A0AAD5L508</accession>
<evidence type="ECO:0000256" key="6">
    <source>
        <dbReference type="ARBA" id="ARBA00022989"/>
    </source>
</evidence>
<dbReference type="InterPro" id="IPR050382">
    <property type="entry name" value="MFS_Na/Anion_cotransporter"/>
</dbReference>
<dbReference type="GO" id="GO:0015293">
    <property type="term" value="F:symporter activity"/>
    <property type="evidence" value="ECO:0007669"/>
    <property type="project" value="UniProtKB-KW"/>
</dbReference>
<feature type="region of interest" description="Disordered" evidence="8">
    <location>
        <begin position="1366"/>
        <end position="1392"/>
    </location>
</feature>
<evidence type="ECO:0000313" key="11">
    <source>
        <dbReference type="EMBL" id="KAI9565374.1"/>
    </source>
</evidence>
<dbReference type="PROSITE" id="PS50850">
    <property type="entry name" value="MFS"/>
    <property type="match status" value="1"/>
</dbReference>
<feature type="transmembrane region" description="Helical" evidence="9">
    <location>
        <begin position="1166"/>
        <end position="1183"/>
    </location>
</feature>
<feature type="transmembrane region" description="Helical" evidence="9">
    <location>
        <begin position="1299"/>
        <end position="1322"/>
    </location>
</feature>
<dbReference type="InterPro" id="IPR006906">
    <property type="entry name" value="Timeless_N"/>
</dbReference>
<dbReference type="GO" id="GO:0006820">
    <property type="term" value="P:monoatomic anion transport"/>
    <property type="evidence" value="ECO:0007669"/>
    <property type="project" value="TreeGrafter"/>
</dbReference>
<dbReference type="PANTHER" id="PTHR11662:SF457">
    <property type="entry name" value="MAJOR FACILITATOR SUPERFAMILY TRANSPORTER 3"/>
    <property type="match status" value="1"/>
</dbReference>
<dbReference type="InterPro" id="IPR011701">
    <property type="entry name" value="MFS"/>
</dbReference>
<dbReference type="EMBL" id="WJBH02000001">
    <property type="protein sequence ID" value="KAI9565374.1"/>
    <property type="molecule type" value="Genomic_DNA"/>
</dbReference>
<dbReference type="CDD" id="cd17318">
    <property type="entry name" value="MFS_SLC17"/>
    <property type="match status" value="1"/>
</dbReference>
<evidence type="ECO:0000313" key="12">
    <source>
        <dbReference type="Proteomes" id="UP000820818"/>
    </source>
</evidence>
<dbReference type="Proteomes" id="UP000820818">
    <property type="component" value="Linkage Group LG1"/>
</dbReference>
<dbReference type="InterPro" id="IPR020846">
    <property type="entry name" value="MFS_dom"/>
</dbReference>
<feature type="domain" description="Major facilitator superfamily (MFS) profile" evidence="10">
    <location>
        <begin position="871"/>
        <end position="1358"/>
    </location>
</feature>
<protein>
    <recommendedName>
        <fullName evidence="10">Major facilitator superfamily (MFS) profile domain-containing protein</fullName>
    </recommendedName>
</protein>
<dbReference type="InterPro" id="IPR007725">
    <property type="entry name" value="TIMELESS_C"/>
</dbReference>
<evidence type="ECO:0000256" key="9">
    <source>
        <dbReference type="SAM" id="Phobius"/>
    </source>
</evidence>
<dbReference type="GO" id="GO:0016020">
    <property type="term" value="C:membrane"/>
    <property type="evidence" value="ECO:0007669"/>
    <property type="project" value="UniProtKB-SubCell"/>
</dbReference>
<dbReference type="Pfam" id="PF05029">
    <property type="entry name" value="TIMELESS_C"/>
    <property type="match status" value="1"/>
</dbReference>
<dbReference type="PANTHER" id="PTHR11662">
    <property type="entry name" value="SOLUTE CARRIER FAMILY 17"/>
    <property type="match status" value="1"/>
</dbReference>
<feature type="transmembrane region" description="Helical" evidence="9">
    <location>
        <begin position="1039"/>
        <end position="1059"/>
    </location>
</feature>
<proteinExistence type="inferred from homology"/>
<comment type="subcellular location">
    <subcellularLocation>
        <location evidence="1">Membrane</location>
        <topology evidence="1">Multi-pass membrane protein</topology>
    </subcellularLocation>
</comment>
<feature type="transmembrane region" description="Helical" evidence="9">
    <location>
        <begin position="1334"/>
        <end position="1353"/>
    </location>
</feature>
<dbReference type="InterPro" id="IPR036259">
    <property type="entry name" value="MFS_trans_sf"/>
</dbReference>
<reference evidence="11 12" key="1">
    <citation type="submission" date="2022-05" db="EMBL/GenBank/DDBJ databases">
        <title>A multi-omics perspective on studying reproductive biology in Daphnia sinensis.</title>
        <authorList>
            <person name="Jia J."/>
        </authorList>
    </citation>
    <scope>NUCLEOTIDE SEQUENCE [LARGE SCALE GENOMIC DNA]</scope>
    <source>
        <strain evidence="11 12">WSL</strain>
    </source>
</reference>
<evidence type="ECO:0000256" key="8">
    <source>
        <dbReference type="SAM" id="MobiDB-lite"/>
    </source>
</evidence>
<feature type="transmembrane region" description="Helical" evidence="9">
    <location>
        <begin position="853"/>
        <end position="881"/>
    </location>
</feature>
<dbReference type="Pfam" id="PF07690">
    <property type="entry name" value="MFS_1"/>
    <property type="match status" value="1"/>
</dbReference>
<name>A0AAD5L508_9CRUS</name>
<dbReference type="SUPFAM" id="SSF103473">
    <property type="entry name" value="MFS general substrate transporter"/>
    <property type="match status" value="1"/>
</dbReference>
<evidence type="ECO:0000256" key="2">
    <source>
        <dbReference type="ARBA" id="ARBA00008174"/>
    </source>
</evidence>
<keyword evidence="7 9" id="KW-0472">Membrane</keyword>
<feature type="transmembrane region" description="Helical" evidence="9">
    <location>
        <begin position="1266"/>
        <end position="1287"/>
    </location>
</feature>
<feature type="transmembrane region" description="Helical" evidence="9">
    <location>
        <begin position="1241"/>
        <end position="1260"/>
    </location>
</feature>
<feature type="transmembrane region" description="Helical" evidence="9">
    <location>
        <begin position="1203"/>
        <end position="1220"/>
    </location>
</feature>
<keyword evidence="12" id="KW-1185">Reference proteome</keyword>
<evidence type="ECO:0000256" key="7">
    <source>
        <dbReference type="ARBA" id="ARBA00023136"/>
    </source>
</evidence>
<feature type="compositionally biased region" description="Basic and acidic residues" evidence="8">
    <location>
        <begin position="1378"/>
        <end position="1392"/>
    </location>
</feature>
<comment type="similarity">
    <text evidence="2">Belongs to the timeless family.</text>
</comment>
<dbReference type="FunFam" id="1.20.1250.20:FF:000003">
    <property type="entry name" value="Solute carrier family 17 member 3"/>
    <property type="match status" value="1"/>
</dbReference>
<feature type="transmembrane region" description="Helical" evidence="9">
    <location>
        <begin position="973"/>
        <end position="999"/>
    </location>
</feature>
<feature type="transmembrane region" description="Helical" evidence="9">
    <location>
        <begin position="1065"/>
        <end position="1085"/>
    </location>
</feature>